<dbReference type="CDD" id="cd01949">
    <property type="entry name" value="GGDEF"/>
    <property type="match status" value="1"/>
</dbReference>
<dbReference type="SMART" id="SM00267">
    <property type="entry name" value="GGDEF"/>
    <property type="match status" value="1"/>
</dbReference>
<dbReference type="PROSITE" id="PS50887">
    <property type="entry name" value="GGDEF"/>
    <property type="match status" value="1"/>
</dbReference>
<dbReference type="InterPro" id="IPR035965">
    <property type="entry name" value="PAS-like_dom_sf"/>
</dbReference>
<dbReference type="GO" id="GO:0005886">
    <property type="term" value="C:plasma membrane"/>
    <property type="evidence" value="ECO:0007669"/>
    <property type="project" value="TreeGrafter"/>
</dbReference>
<accession>A0A6C2CHE7</accession>
<comment type="caution">
    <text evidence="7">The sequence shown here is derived from an EMBL/GenBank/DDBJ whole genome shotgun (WGS) entry which is preliminary data.</text>
</comment>
<evidence type="ECO:0000256" key="2">
    <source>
        <dbReference type="ARBA" id="ARBA00012528"/>
    </source>
</evidence>
<sequence>MPQGSHSLPASLDCAEILDQLSVALALVDEANGRFAKVNRAFTASFGEPAGTFQEWWAHIHRDPEALDVLRGDWTDRLSQGGQENIESDMHGMDGHLHHIRTQIQSHAGHLLLCFVDLTDNDNRQDLLRQALAEMETRSTTDPLTGLLTRRRLEEASASEMHRFRRFGHPISLIIADIDHFKLVNDAFGHLVGDEVLVEFSLRLSTECRDLDVIGRYGGEEFVILLPSTPLAGGVILANKLRQAVCGTPFEAVGPVSASFGVAECLTDESWHDWLSRADKALYKAKAGGRNLVVAAPESVFDDHHIKHRNRLDRLTWEDGHCVGDPVIDAQHRQLFVLANRLLQIVREAGPAAELHATIRELSQATGRHFRDEEAILKALGYPRCDQHAKAHRILTAKLDALSSQSALGSLPTAKLIEFLAYDLVDHHALGADRDFIPWLRVGARNDAPPAAN</sequence>
<reference evidence="7 8" key="1">
    <citation type="submission" date="2019-01" db="EMBL/GenBank/DDBJ databases">
        <title>Zoogloea oleivorans genome sequencing and assembly.</title>
        <authorList>
            <person name="Tancsics A."/>
            <person name="Farkas M."/>
            <person name="Kriszt B."/>
            <person name="Maroti G."/>
            <person name="Horvath B."/>
        </authorList>
    </citation>
    <scope>NUCLEOTIDE SEQUENCE [LARGE SCALE GENOMIC DNA]</scope>
    <source>
        <strain evidence="7 8">Buc</strain>
    </source>
</reference>
<feature type="domain" description="GGDEF" evidence="6">
    <location>
        <begin position="169"/>
        <end position="298"/>
    </location>
</feature>
<dbReference type="InterPro" id="IPR012827">
    <property type="entry name" value="Hemerythrin_metal-bd"/>
</dbReference>
<proteinExistence type="inferred from homology"/>
<dbReference type="EC" id="2.7.7.65" evidence="2"/>
<dbReference type="InterPro" id="IPR012312">
    <property type="entry name" value="Hemerythrin-like"/>
</dbReference>
<dbReference type="Proteomes" id="UP000389128">
    <property type="component" value="Unassembled WGS sequence"/>
</dbReference>
<dbReference type="Pfam" id="PF01814">
    <property type="entry name" value="Hemerythrin"/>
    <property type="match status" value="1"/>
</dbReference>
<dbReference type="InterPro" id="IPR043128">
    <property type="entry name" value="Rev_trsase/Diguanyl_cyclase"/>
</dbReference>
<keyword evidence="3" id="KW-0479">Metal-binding</keyword>
<protein>
    <recommendedName>
        <fullName evidence="2">diguanylate cyclase</fullName>
        <ecNumber evidence="2">2.7.7.65</ecNumber>
    </recommendedName>
</protein>
<dbReference type="SUPFAM" id="SSF55073">
    <property type="entry name" value="Nucleotide cyclase"/>
    <property type="match status" value="1"/>
</dbReference>
<evidence type="ECO:0000256" key="1">
    <source>
        <dbReference type="ARBA" id="ARBA00010587"/>
    </source>
</evidence>
<evidence type="ECO:0000256" key="4">
    <source>
        <dbReference type="ARBA" id="ARBA00023004"/>
    </source>
</evidence>
<dbReference type="Gene3D" id="3.30.70.270">
    <property type="match status" value="1"/>
</dbReference>
<dbReference type="InterPro" id="IPR000160">
    <property type="entry name" value="GGDEF_dom"/>
</dbReference>
<dbReference type="GO" id="GO:0052621">
    <property type="term" value="F:diguanylate cyclase activity"/>
    <property type="evidence" value="ECO:0007669"/>
    <property type="project" value="UniProtKB-EC"/>
</dbReference>
<dbReference type="AlphaFoldDB" id="A0A6C2CHE7"/>
<dbReference type="InterPro" id="IPR050469">
    <property type="entry name" value="Diguanylate_Cyclase"/>
</dbReference>
<dbReference type="SUPFAM" id="SSF55785">
    <property type="entry name" value="PYP-like sensor domain (PAS domain)"/>
    <property type="match status" value="1"/>
</dbReference>
<dbReference type="Gene3D" id="1.20.120.50">
    <property type="entry name" value="Hemerythrin-like"/>
    <property type="match status" value="1"/>
</dbReference>
<dbReference type="RefSeq" id="WP_148581111.1">
    <property type="nucleotide sequence ID" value="NZ_SDKK01000027.1"/>
</dbReference>
<gene>
    <name evidence="7" type="ORF">ETQ85_21450</name>
</gene>
<dbReference type="InterPro" id="IPR016131">
    <property type="entry name" value="Haemerythrin_Fe_BS"/>
</dbReference>
<comment type="similarity">
    <text evidence="1">Belongs to the hemerythrin family.</text>
</comment>
<dbReference type="GO" id="GO:0046872">
    <property type="term" value="F:metal ion binding"/>
    <property type="evidence" value="ECO:0007669"/>
    <property type="project" value="UniProtKB-KW"/>
</dbReference>
<dbReference type="InterPro" id="IPR029787">
    <property type="entry name" value="Nucleotide_cyclase"/>
</dbReference>
<evidence type="ECO:0000313" key="7">
    <source>
        <dbReference type="EMBL" id="TYC53500.1"/>
    </source>
</evidence>
<evidence type="ECO:0000256" key="5">
    <source>
        <dbReference type="ARBA" id="ARBA00034247"/>
    </source>
</evidence>
<dbReference type="InterPro" id="IPR035938">
    <property type="entry name" value="Hemerythrin-like_sf"/>
</dbReference>
<dbReference type="GO" id="GO:0043709">
    <property type="term" value="P:cell adhesion involved in single-species biofilm formation"/>
    <property type="evidence" value="ECO:0007669"/>
    <property type="project" value="TreeGrafter"/>
</dbReference>
<dbReference type="SUPFAM" id="SSF47188">
    <property type="entry name" value="Hemerythrin-like"/>
    <property type="match status" value="1"/>
</dbReference>
<dbReference type="PANTHER" id="PTHR45138">
    <property type="entry name" value="REGULATORY COMPONENTS OF SENSORY TRANSDUCTION SYSTEM"/>
    <property type="match status" value="1"/>
</dbReference>
<keyword evidence="8" id="KW-1185">Reference proteome</keyword>
<dbReference type="Gene3D" id="3.30.450.20">
    <property type="entry name" value="PAS domain"/>
    <property type="match status" value="1"/>
</dbReference>
<evidence type="ECO:0000259" key="6">
    <source>
        <dbReference type="PROSITE" id="PS50887"/>
    </source>
</evidence>
<dbReference type="PROSITE" id="PS00550">
    <property type="entry name" value="HEMERYTHRINS"/>
    <property type="match status" value="1"/>
</dbReference>
<organism evidence="7 8">
    <name type="scientific">Zoogloea oleivorans</name>
    <dbReference type="NCBI Taxonomy" id="1552750"/>
    <lineage>
        <taxon>Bacteria</taxon>
        <taxon>Pseudomonadati</taxon>
        <taxon>Pseudomonadota</taxon>
        <taxon>Betaproteobacteria</taxon>
        <taxon>Rhodocyclales</taxon>
        <taxon>Zoogloeaceae</taxon>
        <taxon>Zoogloea</taxon>
    </lineage>
</organism>
<comment type="catalytic activity">
    <reaction evidence="5">
        <text>2 GTP = 3',3'-c-di-GMP + 2 diphosphate</text>
        <dbReference type="Rhea" id="RHEA:24898"/>
        <dbReference type="ChEBI" id="CHEBI:33019"/>
        <dbReference type="ChEBI" id="CHEBI:37565"/>
        <dbReference type="ChEBI" id="CHEBI:58805"/>
        <dbReference type="EC" id="2.7.7.65"/>
    </reaction>
</comment>
<dbReference type="FunFam" id="3.30.70.270:FF:000001">
    <property type="entry name" value="Diguanylate cyclase domain protein"/>
    <property type="match status" value="1"/>
</dbReference>
<evidence type="ECO:0000256" key="3">
    <source>
        <dbReference type="ARBA" id="ARBA00022723"/>
    </source>
</evidence>
<dbReference type="Pfam" id="PF00990">
    <property type="entry name" value="GGDEF"/>
    <property type="match status" value="1"/>
</dbReference>
<name>A0A6C2CHE7_9RHOO</name>
<evidence type="ECO:0000313" key="8">
    <source>
        <dbReference type="Proteomes" id="UP000389128"/>
    </source>
</evidence>
<dbReference type="NCBIfam" id="TIGR02481">
    <property type="entry name" value="hemeryth_dom"/>
    <property type="match status" value="1"/>
</dbReference>
<dbReference type="CDD" id="cd12107">
    <property type="entry name" value="Hemerythrin"/>
    <property type="match status" value="1"/>
</dbReference>
<dbReference type="PANTHER" id="PTHR45138:SF9">
    <property type="entry name" value="DIGUANYLATE CYCLASE DGCM-RELATED"/>
    <property type="match status" value="1"/>
</dbReference>
<keyword evidence="4" id="KW-0408">Iron</keyword>
<dbReference type="NCBIfam" id="TIGR00254">
    <property type="entry name" value="GGDEF"/>
    <property type="match status" value="1"/>
</dbReference>
<dbReference type="GO" id="GO:1902201">
    <property type="term" value="P:negative regulation of bacterial-type flagellum-dependent cell motility"/>
    <property type="evidence" value="ECO:0007669"/>
    <property type="project" value="TreeGrafter"/>
</dbReference>
<dbReference type="OrthoDB" id="9813903at2"/>
<dbReference type="EMBL" id="SDKK01000027">
    <property type="protein sequence ID" value="TYC53500.1"/>
    <property type="molecule type" value="Genomic_DNA"/>
</dbReference>